<dbReference type="EMBL" id="WNKT01000079">
    <property type="protein sequence ID" value="MTW23129.1"/>
    <property type="molecule type" value="Genomic_DNA"/>
</dbReference>
<dbReference type="RefSeq" id="WP_155451671.1">
    <property type="nucleotide sequence ID" value="NZ_WNKT01000079.1"/>
</dbReference>
<dbReference type="OrthoDB" id="5620376at2"/>
<organism evidence="1 2">
    <name type="scientific">Allochromatium palmeri</name>
    <dbReference type="NCBI Taxonomy" id="231048"/>
    <lineage>
        <taxon>Bacteria</taxon>
        <taxon>Pseudomonadati</taxon>
        <taxon>Pseudomonadota</taxon>
        <taxon>Gammaproteobacteria</taxon>
        <taxon>Chromatiales</taxon>
        <taxon>Chromatiaceae</taxon>
        <taxon>Allochromatium</taxon>
    </lineage>
</organism>
<accession>A0A6N8EJK9</accession>
<protein>
    <submittedName>
        <fullName evidence="1">Uncharacterized protein</fullName>
    </submittedName>
</protein>
<reference evidence="1 2" key="1">
    <citation type="submission" date="2019-11" db="EMBL/GenBank/DDBJ databases">
        <title>Whole-genome sequence of the anaerobic purple sulfur bacterium Allochromatium palmeri DSM 15591.</title>
        <authorList>
            <person name="Kyndt J.A."/>
            <person name="Meyer T.E."/>
        </authorList>
    </citation>
    <scope>NUCLEOTIDE SEQUENCE [LARGE SCALE GENOMIC DNA]</scope>
    <source>
        <strain evidence="1 2">DSM 15591</strain>
    </source>
</reference>
<proteinExistence type="predicted"/>
<dbReference type="Proteomes" id="UP000434044">
    <property type="component" value="Unassembled WGS sequence"/>
</dbReference>
<evidence type="ECO:0000313" key="2">
    <source>
        <dbReference type="Proteomes" id="UP000434044"/>
    </source>
</evidence>
<gene>
    <name evidence="1" type="ORF">GJ668_19000</name>
</gene>
<name>A0A6N8EJK9_9GAMM</name>
<keyword evidence="2" id="KW-1185">Reference proteome</keyword>
<dbReference type="AlphaFoldDB" id="A0A6N8EJK9"/>
<evidence type="ECO:0000313" key="1">
    <source>
        <dbReference type="EMBL" id="MTW23129.1"/>
    </source>
</evidence>
<comment type="caution">
    <text evidence="1">The sequence shown here is derived from an EMBL/GenBank/DDBJ whole genome shotgun (WGS) entry which is preliminary data.</text>
</comment>
<sequence>MRPDGQPFEHWSYRRIGDTGLNAASVTLLNRLLSEGRLSTPRAWLMRRGLPVSVRQALRLDFAAPTPLAGQPGRYHRLWLVEQADRQVFAYGVERPGTSPLIGGRVLRDWPALDPKALWLKALAAHQADAVLDHPNAHRASPAGPSEHWMLTQVETALCRAALGEWLAALDAERLVVVQTEGRPTPEVFNDYGMGDETTRTRRLQAARTFPAYAGVLRTDARLRRAVLTGEPLQHALADHFQVKPRTIARTRSLTGTLAPVARRTHLQRLNRWPAEYLPREDADWAPCLALAERLDTLATCLNVEPIRLLKPFRHGWATGLHTLTQQVGTRLDVDALFEMMQAAWHYGVHPALVDWATSNGLDESDVPLQPPPTFFPRWFGRAGLARLMTLAREWRTARLAFSLARSDAAPETAEPLTWPAWTPGPHTSGDYRILELTSQADLEHEGLRLAHCVGTYASESLLHAMGIYAVRDRHGQSCSTFQVQMTESGPLLVQHQATANTEPPAAERDLVAHFIARVLVAVPPERVRAVRAEREALAANASAWMARLAELEEQGELQGELDPEQAAELAEQVRGLHPPEVRRLGWASVLQAHAADWLDGTPTPPDARADDAAEALMDDDWDLAA</sequence>
<dbReference type="InterPro" id="IPR025586">
    <property type="entry name" value="PcfJ"/>
</dbReference>
<dbReference type="Pfam" id="PF14284">
    <property type="entry name" value="PcfJ"/>
    <property type="match status" value="1"/>
</dbReference>